<evidence type="ECO:0000313" key="5">
    <source>
        <dbReference type="Proteomes" id="UP000663444"/>
    </source>
</evidence>
<keyword evidence="5" id="KW-1185">Reference proteome</keyword>
<dbReference type="RefSeq" id="WP_203388132.1">
    <property type="nucleotide sequence ID" value="NZ_CP064781.1"/>
</dbReference>
<dbReference type="KEGG" id="ares:IWH25_04330"/>
<organism evidence="4 5">
    <name type="scientific">Azospira restricta</name>
    <dbReference type="NCBI Taxonomy" id="404405"/>
    <lineage>
        <taxon>Bacteria</taxon>
        <taxon>Pseudomonadati</taxon>
        <taxon>Pseudomonadota</taxon>
        <taxon>Betaproteobacteria</taxon>
        <taxon>Rhodocyclales</taxon>
        <taxon>Rhodocyclaceae</taxon>
        <taxon>Azospira</taxon>
    </lineage>
</organism>
<dbReference type="InterPro" id="IPR023155">
    <property type="entry name" value="Cyt_c-552/4"/>
</dbReference>
<name>A0A974SQP2_9RHOO</name>
<dbReference type="EMBL" id="CP064781">
    <property type="protein sequence ID" value="QRJ64588.1"/>
    <property type="molecule type" value="Genomic_DNA"/>
</dbReference>
<proteinExistence type="predicted"/>
<dbReference type="Gene3D" id="1.20.140.10">
    <property type="entry name" value="Butyryl-CoA Dehydrogenase, subunit A, domain 3"/>
    <property type="match status" value="1"/>
</dbReference>
<dbReference type="Pfam" id="PF13435">
    <property type="entry name" value="Cytochrome_C554"/>
    <property type="match status" value="1"/>
</dbReference>
<protein>
    <submittedName>
        <fullName evidence="4">Ammonia-forming cytochrome c nitrite reductase subunit c552</fullName>
    </submittedName>
</protein>
<dbReference type="GO" id="GO:0042279">
    <property type="term" value="F:nitrite reductase (cytochrome, ammonia-forming) activity"/>
    <property type="evidence" value="ECO:0007669"/>
    <property type="project" value="InterPro"/>
</dbReference>
<accession>A0A974SQP2</accession>
<sequence length="571" mass="63395">MGVALISFSFAVQAAGKETVKRTPIETLSIAGQTGRIESGQKFFGDAQYAGSDSCKSCHEMQHAEWRETWHAKMERWPSPDIIVGDFNDRVITYKDVKVKTKDGKEEKLTFQVKTHRQSDKFFFTVLDKDNPANDQTFEIAKVLGGKWDQHYEIKIGENYLPAPIRWSVAAKDWLISSYRPYEWVTPDGSPDGRPLKLEELPKGRFAEGKCSGCHTTGFEFYKDDVAGHWKAKENGKGEIGIACERCHGPASKHVGEAETAKAAGKPLDPAATTIVHPLKDLSPMQQTQVCAQCHGRNTNKKISDISFQQGFLPGDVDMTSRSRFWSYSGTSNPDEYKYFWPNDWAKRNRQQFQDFSKSAHANKAGMSCLTCHTFHGKAEGAQLRQKPEELCTTCHSGSGYAKRNNSEMFAGSPMHKAGVQCVDCHMPRNGYRSDKTASGPHQWDVSSHTFMVATPAMEKTQGIRSSCASCHEGQGKKMASGVQAPAFDTNTLDIILKQKQSMVRAEIDEVEKLLAKAPVSEPASMKLAEEARAKLNFVLLDGSFGVHNQEKAMAYVAEARKLAEKAVTGE</sequence>
<reference evidence="4" key="1">
    <citation type="submission" date="2020-11" db="EMBL/GenBank/DDBJ databases">
        <title>Azospira restricta DSM 18626 genome sequence.</title>
        <authorList>
            <person name="Moe W.M."/>
        </authorList>
    </citation>
    <scope>NUCLEOTIDE SEQUENCE</scope>
    <source>
        <strain evidence="4">DSM 18626</strain>
    </source>
</reference>
<dbReference type="Pfam" id="PF02335">
    <property type="entry name" value="Cytochrom_C552"/>
    <property type="match status" value="1"/>
</dbReference>
<dbReference type="PANTHER" id="PTHR35038">
    <property type="entry name" value="DISSIMILATORY SULFITE REDUCTASE SIRA"/>
    <property type="match status" value="1"/>
</dbReference>
<dbReference type="GO" id="GO:0042597">
    <property type="term" value="C:periplasmic space"/>
    <property type="evidence" value="ECO:0007669"/>
    <property type="project" value="InterPro"/>
</dbReference>
<dbReference type="Proteomes" id="UP000663444">
    <property type="component" value="Chromosome"/>
</dbReference>
<keyword evidence="1" id="KW-0732">Signal</keyword>
<dbReference type="PANTHER" id="PTHR35038:SF8">
    <property type="entry name" value="C-TYPE POLYHEME CYTOCHROME OMCC"/>
    <property type="match status" value="1"/>
</dbReference>
<feature type="domain" description="Doubled CXXCH motif" evidence="2">
    <location>
        <begin position="361"/>
        <end position="397"/>
    </location>
</feature>
<evidence type="ECO:0000313" key="4">
    <source>
        <dbReference type="EMBL" id="QRJ64588.1"/>
    </source>
</evidence>
<dbReference type="Gene3D" id="1.10.1130.10">
    <property type="entry name" value="Flavocytochrome C3, Chain A"/>
    <property type="match status" value="3"/>
</dbReference>
<evidence type="ECO:0000256" key="1">
    <source>
        <dbReference type="ARBA" id="ARBA00022729"/>
    </source>
</evidence>
<dbReference type="SUPFAM" id="SSF48695">
    <property type="entry name" value="Multiheme cytochromes"/>
    <property type="match status" value="1"/>
</dbReference>
<dbReference type="InterPro" id="IPR010177">
    <property type="entry name" value="Paired_CXXCH_1"/>
</dbReference>
<dbReference type="AlphaFoldDB" id="A0A974SQP2"/>
<gene>
    <name evidence="4" type="ORF">IWH25_04330</name>
</gene>
<evidence type="ECO:0000259" key="3">
    <source>
        <dbReference type="Pfam" id="PF13435"/>
    </source>
</evidence>
<feature type="domain" description="Cytochrome c-552/4" evidence="3">
    <location>
        <begin position="208"/>
        <end position="249"/>
    </location>
</feature>
<dbReference type="InterPro" id="IPR003321">
    <property type="entry name" value="Cyt_c552"/>
</dbReference>
<dbReference type="InterPro" id="IPR051829">
    <property type="entry name" value="Multiheme_Cytochr_ET"/>
</dbReference>
<evidence type="ECO:0000259" key="2">
    <source>
        <dbReference type="Pfam" id="PF09699"/>
    </source>
</evidence>
<dbReference type="Pfam" id="PF09699">
    <property type="entry name" value="Paired_CXXCH_1"/>
    <property type="match status" value="1"/>
</dbReference>
<dbReference type="InterPro" id="IPR036280">
    <property type="entry name" value="Multihaem_cyt_sf"/>
</dbReference>